<dbReference type="Proteomes" id="UP001549749">
    <property type="component" value="Unassembled WGS sequence"/>
</dbReference>
<evidence type="ECO:0000259" key="2">
    <source>
        <dbReference type="Pfam" id="PF23572"/>
    </source>
</evidence>
<reference evidence="3 4" key="1">
    <citation type="submission" date="2024-06" db="EMBL/GenBank/DDBJ databases">
        <title>Chitinophaga defluvii sp. nov., isolated from municipal sewage.</title>
        <authorList>
            <person name="Zhang L."/>
        </authorList>
    </citation>
    <scope>NUCLEOTIDE SEQUENCE [LARGE SCALE GENOMIC DNA]</scope>
    <source>
        <strain evidence="3 4">H8</strain>
    </source>
</reference>
<sequence>MRILSPAISQLARLRMGRIAYFMQYPVQVQQQVFQNLISGGQYTEFGKQHGFSKIYKIDEYKQRVPVHTYETIRPYIQRIMEGQQNVLWNTPIKWFAKSSGTTADKSKFIPVSVESLDECHYRSGRDVLSLYYNNFPDSDLLTGKSLVIGGSHQVNKLSEDSDSYYGDLSAIMLQNMPFYGNMIRTPDLSIALMDEWEEKIERMANAVIHENVTSIAGVPTWTIVLIKRIFELTGTDNLADVWPDLELYMHGGVSFTPYREQFKKLIRKPIMFYQETYNASEGFFAAQDVIGEEGLLLFLNHGIFYEFMPMEELGKENPHTLQLQEVELGKNYALVISTNGGLWRYMVGDTIQFVSLSPFRIKVSGRTKSFINAFGEEVIVENSDQAIAKACEATGAVVNDYTAAPVYFSDAGNGSHEWLVEFEVAPDDLNKFITVLDQTLKVINSDYEAKRHKDIALRMPTVHVLASGTFCEWLKSKGKLGGQHKVPRLNNDRQYVEEILKFIASTK</sequence>
<dbReference type="PANTHER" id="PTHR31901">
    <property type="entry name" value="GH3 DOMAIN-CONTAINING PROTEIN"/>
    <property type="match status" value="1"/>
</dbReference>
<gene>
    <name evidence="3" type="ORF">ABR189_16935</name>
</gene>
<feature type="domain" description="GH3 middle" evidence="1">
    <location>
        <begin position="298"/>
        <end position="367"/>
    </location>
</feature>
<evidence type="ECO:0000313" key="4">
    <source>
        <dbReference type="Proteomes" id="UP001549749"/>
    </source>
</evidence>
<keyword evidence="4" id="KW-1185">Reference proteome</keyword>
<proteinExistence type="predicted"/>
<feature type="domain" description="GH3 C-terminal" evidence="2">
    <location>
        <begin position="383"/>
        <end position="495"/>
    </location>
</feature>
<dbReference type="PANTHER" id="PTHR31901:SF9">
    <property type="entry name" value="GH3 DOMAIN-CONTAINING PROTEIN"/>
    <property type="match status" value="1"/>
</dbReference>
<organism evidence="3 4">
    <name type="scientific">Chitinophaga defluvii</name>
    <dbReference type="NCBI Taxonomy" id="3163343"/>
    <lineage>
        <taxon>Bacteria</taxon>
        <taxon>Pseudomonadati</taxon>
        <taxon>Bacteroidota</taxon>
        <taxon>Chitinophagia</taxon>
        <taxon>Chitinophagales</taxon>
        <taxon>Chitinophagaceae</taxon>
        <taxon>Chitinophaga</taxon>
    </lineage>
</organism>
<evidence type="ECO:0000313" key="3">
    <source>
        <dbReference type="EMBL" id="MET6999075.1"/>
    </source>
</evidence>
<dbReference type="InterPro" id="IPR055378">
    <property type="entry name" value="GH3_C"/>
</dbReference>
<name>A0ABV2T7P5_9BACT</name>
<evidence type="ECO:0000259" key="1">
    <source>
        <dbReference type="Pfam" id="PF23571"/>
    </source>
</evidence>
<dbReference type="Pfam" id="PF03321">
    <property type="entry name" value="GH3"/>
    <property type="match status" value="1"/>
</dbReference>
<protein>
    <submittedName>
        <fullName evidence="3">GH3 auxin-responsive promoter family protein</fullName>
    </submittedName>
</protein>
<comment type="caution">
    <text evidence="3">The sequence shown here is derived from an EMBL/GenBank/DDBJ whole genome shotgun (WGS) entry which is preliminary data.</text>
</comment>
<dbReference type="Pfam" id="PF23571">
    <property type="entry name" value="GH3_M"/>
    <property type="match status" value="1"/>
</dbReference>
<dbReference type="Pfam" id="PF23572">
    <property type="entry name" value="GH3_C"/>
    <property type="match status" value="1"/>
</dbReference>
<dbReference type="InterPro" id="IPR055377">
    <property type="entry name" value="GH3_M"/>
</dbReference>
<dbReference type="EMBL" id="JBEXAC010000002">
    <property type="protein sequence ID" value="MET6999075.1"/>
    <property type="molecule type" value="Genomic_DNA"/>
</dbReference>
<dbReference type="RefSeq" id="WP_354661641.1">
    <property type="nucleotide sequence ID" value="NZ_JBEXAC010000002.1"/>
</dbReference>
<dbReference type="InterPro" id="IPR004993">
    <property type="entry name" value="GH3"/>
</dbReference>
<accession>A0ABV2T7P5</accession>